<dbReference type="Gene3D" id="1.10.510.10">
    <property type="entry name" value="Transferase(Phosphotransferase) domain 1"/>
    <property type="match status" value="1"/>
</dbReference>
<dbReference type="InterPro" id="IPR001932">
    <property type="entry name" value="PPM-type_phosphatase-like_dom"/>
</dbReference>
<dbReference type="GO" id="GO:0004722">
    <property type="term" value="F:protein serine/threonine phosphatase activity"/>
    <property type="evidence" value="ECO:0007669"/>
    <property type="project" value="InterPro"/>
</dbReference>
<dbReference type="Proteomes" id="UP000176944">
    <property type="component" value="Chromosome"/>
</dbReference>
<dbReference type="PROSITE" id="PS51746">
    <property type="entry name" value="PPM_2"/>
    <property type="match status" value="1"/>
</dbReference>
<dbReference type="PANTHER" id="PTHR47992">
    <property type="entry name" value="PROTEIN PHOSPHATASE"/>
    <property type="match status" value="1"/>
</dbReference>
<protein>
    <submittedName>
        <fullName evidence="3">Protein phosphatase 2C domain-containing protein</fullName>
    </submittedName>
</protein>
<proteinExistence type="predicted"/>
<dbReference type="InterPro" id="IPR011009">
    <property type="entry name" value="Kinase-like_dom_sf"/>
</dbReference>
<feature type="region of interest" description="Disordered" evidence="1">
    <location>
        <begin position="94"/>
        <end position="166"/>
    </location>
</feature>
<organism evidence="3 4">
    <name type="scientific">Moorena producens (strain JHB)</name>
    <dbReference type="NCBI Taxonomy" id="1454205"/>
    <lineage>
        <taxon>Bacteria</taxon>
        <taxon>Bacillati</taxon>
        <taxon>Cyanobacteriota</taxon>
        <taxon>Cyanophyceae</taxon>
        <taxon>Coleofasciculales</taxon>
        <taxon>Coleofasciculaceae</taxon>
        <taxon>Moorena</taxon>
    </lineage>
</organism>
<feature type="compositionally biased region" description="Acidic residues" evidence="1">
    <location>
        <begin position="103"/>
        <end position="115"/>
    </location>
</feature>
<dbReference type="Pfam" id="PF13672">
    <property type="entry name" value="PP2C_2"/>
    <property type="match status" value="1"/>
</dbReference>
<feature type="compositionally biased region" description="Acidic residues" evidence="1">
    <location>
        <begin position="125"/>
        <end position="138"/>
    </location>
</feature>
<name>A0A1D9FWE7_MOOP1</name>
<evidence type="ECO:0000259" key="2">
    <source>
        <dbReference type="PROSITE" id="PS51746"/>
    </source>
</evidence>
<dbReference type="Gene3D" id="3.60.40.10">
    <property type="entry name" value="PPM-type phosphatase domain"/>
    <property type="match status" value="1"/>
</dbReference>
<evidence type="ECO:0000256" key="1">
    <source>
        <dbReference type="SAM" id="MobiDB-lite"/>
    </source>
</evidence>
<evidence type="ECO:0000313" key="3">
    <source>
        <dbReference type="EMBL" id="AOY79708.1"/>
    </source>
</evidence>
<dbReference type="SUPFAM" id="SSF56112">
    <property type="entry name" value="Protein kinase-like (PK-like)"/>
    <property type="match status" value="1"/>
</dbReference>
<dbReference type="SMART" id="SM00331">
    <property type="entry name" value="PP2C_SIG"/>
    <property type="match status" value="1"/>
</dbReference>
<evidence type="ECO:0000313" key="4">
    <source>
        <dbReference type="Proteomes" id="UP000176944"/>
    </source>
</evidence>
<dbReference type="SMART" id="SM00332">
    <property type="entry name" value="PP2Cc"/>
    <property type="match status" value="1"/>
</dbReference>
<feature type="domain" description="PPM-type phosphatase" evidence="2">
    <location>
        <begin position="354"/>
        <end position="605"/>
    </location>
</feature>
<reference evidence="4" key="1">
    <citation type="submission" date="2016-10" db="EMBL/GenBank/DDBJ databases">
        <title>Comparative genomics uncovers the prolific and rare metabolic potential of the cyanobacterial genus Moorea.</title>
        <authorList>
            <person name="Leao T."/>
            <person name="Castelao G."/>
            <person name="Korobeynikov A."/>
            <person name="Monroe E.A."/>
            <person name="Podell S."/>
            <person name="Glukhov E."/>
            <person name="Allen E."/>
            <person name="Gerwick W.H."/>
            <person name="Gerwick L."/>
        </authorList>
    </citation>
    <scope>NUCLEOTIDE SEQUENCE [LARGE SCALE GENOMIC DNA]</scope>
    <source>
        <strain evidence="4">JHB</strain>
    </source>
</reference>
<gene>
    <name evidence="3" type="ORF">BJP36_06985</name>
</gene>
<sequence>MTNGLVIEQDAEFPIDHYHVKVRSYLGQLTVGIHYFEVNLESTDPSATTGNLGLLRVGSSEGGLSRELELREKLGNYAMIAELLASTIQDSVVINPSPPSLEPEQETQQPEEIESCEQQSPVSTDQEESEATTEEETTEQQLNPETTEDSSETPKDPEPESEYLEEEYYPENEISPDTSGQRLMLLTSLPDSQSTLDTWLQEEHSDQESLSLIIPICQCFYYLYQRQWCLVDVIPKLIEIGKPIKFFDLTSAYPLDQKLDYGLLGNYCAFELSSGNPFQESMSSYTVAALLYQAIHQQLPPQDQTLDIQIKPIPQIYQLLKICLSSVPEERFSLSQLLSLLIETRKSFQKTQVQWQVASKSTVGLSTSRLHNEDSYGVRQQQLSNGDTMILAAVADGMGGMSQGELASQLAIKTVFEQPIPSELKTVNQQTDWLVSLFQNANQSVTNAVRNGGTTLSVILGISNNLLVAHVGDSRIYLIRKEQICQLTEDHSLVAMLLASGEITYQESLDHPDSNILTKALGSQPRLSDGYVQDLSHFSQDLSLALEDSDILLLCSDGVWSLVSDTELAETFKKTQPLQAAVDEIIQKVIDNGAYDNATILALECCIKNAI</sequence>
<dbReference type="CDD" id="cd00143">
    <property type="entry name" value="PP2Cc"/>
    <property type="match status" value="1"/>
</dbReference>
<dbReference type="InterPro" id="IPR015655">
    <property type="entry name" value="PP2C"/>
</dbReference>
<dbReference type="InterPro" id="IPR036457">
    <property type="entry name" value="PPM-type-like_dom_sf"/>
</dbReference>
<dbReference type="SUPFAM" id="SSF81606">
    <property type="entry name" value="PP2C-like"/>
    <property type="match status" value="1"/>
</dbReference>
<accession>A0A1D9FWE7</accession>
<dbReference type="EMBL" id="CP017708">
    <property type="protein sequence ID" value="AOY79708.1"/>
    <property type="molecule type" value="Genomic_DNA"/>
</dbReference>
<dbReference type="AlphaFoldDB" id="A0A1D9FWE7"/>